<keyword evidence="6" id="KW-1185">Reference proteome</keyword>
<dbReference type="RefSeq" id="XP_032347317.1">
    <property type="nucleotide sequence ID" value="XM_032491426.1"/>
</dbReference>
<reference evidence="7" key="1">
    <citation type="submission" date="2025-08" db="UniProtKB">
        <authorList>
            <consortium name="RefSeq"/>
        </authorList>
    </citation>
    <scope>IDENTIFICATION</scope>
    <source>
        <tissue evidence="7">Ear skin</tissue>
    </source>
</reference>
<dbReference type="GO" id="GO:0031966">
    <property type="term" value="C:mitochondrial membrane"/>
    <property type="evidence" value="ECO:0007669"/>
    <property type="project" value="UniProtKB-SubCell"/>
</dbReference>
<dbReference type="PRINTS" id="PR01821">
    <property type="entry name" value="DAPIT"/>
</dbReference>
<evidence type="ECO:0000313" key="7">
    <source>
        <dbReference type="RefSeq" id="XP_032347317.1"/>
    </source>
</evidence>
<dbReference type="AlphaFoldDB" id="A0A8B8TYE9"/>
<comment type="subcellular location">
    <subcellularLocation>
        <location evidence="1">Mitochondrion membrane</location>
        <topology evidence="1">Single-pass membrane protein</topology>
    </subcellularLocation>
</comment>
<dbReference type="Proteomes" id="UP000694856">
    <property type="component" value="Chromosome 11"/>
</dbReference>
<dbReference type="PANTHER" id="PTHR34038">
    <property type="entry name" value="ATP SYNTHASE MEMBRANE SUBUNIT DAPIT, MITOCHONDRIAL"/>
    <property type="match status" value="1"/>
</dbReference>
<evidence type="ECO:0000256" key="5">
    <source>
        <dbReference type="ARBA" id="ARBA00023136"/>
    </source>
</evidence>
<evidence type="ECO:0000256" key="4">
    <source>
        <dbReference type="ARBA" id="ARBA00023128"/>
    </source>
</evidence>
<dbReference type="KEGG" id="cfr:116667145"/>
<proteinExistence type="predicted"/>
<evidence type="ECO:0000256" key="1">
    <source>
        <dbReference type="ARBA" id="ARBA00004304"/>
    </source>
</evidence>
<dbReference type="InterPro" id="IPR009125">
    <property type="entry name" value="ATPMK"/>
</dbReference>
<keyword evidence="2" id="KW-0812">Transmembrane</keyword>
<evidence type="ECO:0000256" key="3">
    <source>
        <dbReference type="ARBA" id="ARBA00022989"/>
    </source>
</evidence>
<accession>A0A8B8TYE9</accession>
<protein>
    <submittedName>
        <fullName evidence="7">ATP synthase membrane subunit DAPIT, mitochondrial-like</fullName>
    </submittedName>
</protein>
<keyword evidence="4" id="KW-0496">Mitochondrion</keyword>
<gene>
    <name evidence="7" type="primary">LOC116667145</name>
</gene>
<name>A0A8B8TYE9_CAMFR</name>
<sequence length="58" mass="6545">MAGPETDAQFHFTVIKKHFNSHTLTGRMNCVLATHRNTVLTVLYFKLRSKKTPAGKVT</sequence>
<dbReference type="GeneID" id="116667145"/>
<keyword evidence="3" id="KW-1133">Transmembrane helix</keyword>
<keyword evidence="5" id="KW-0472">Membrane</keyword>
<dbReference type="PANTHER" id="PTHR34038:SF1">
    <property type="entry name" value="ATP SYNTHASE MEMBRANE SUBUNIT K, MITOCHONDRIAL"/>
    <property type="match status" value="1"/>
</dbReference>
<dbReference type="Pfam" id="PF14960">
    <property type="entry name" value="ATP_synth_reg"/>
    <property type="match status" value="1"/>
</dbReference>
<evidence type="ECO:0000313" key="6">
    <source>
        <dbReference type="Proteomes" id="UP000694856"/>
    </source>
</evidence>
<evidence type="ECO:0000256" key="2">
    <source>
        <dbReference type="ARBA" id="ARBA00022692"/>
    </source>
</evidence>
<organism evidence="6 7">
    <name type="scientific">Camelus ferus</name>
    <name type="common">Wild bactrian camel</name>
    <name type="synonym">Camelus bactrianus ferus</name>
    <dbReference type="NCBI Taxonomy" id="419612"/>
    <lineage>
        <taxon>Eukaryota</taxon>
        <taxon>Metazoa</taxon>
        <taxon>Chordata</taxon>
        <taxon>Craniata</taxon>
        <taxon>Vertebrata</taxon>
        <taxon>Euteleostomi</taxon>
        <taxon>Mammalia</taxon>
        <taxon>Eutheria</taxon>
        <taxon>Laurasiatheria</taxon>
        <taxon>Artiodactyla</taxon>
        <taxon>Tylopoda</taxon>
        <taxon>Camelidae</taxon>
        <taxon>Camelus</taxon>
    </lineage>
</organism>